<feature type="transmembrane region" description="Helical" evidence="6">
    <location>
        <begin position="246"/>
        <end position="267"/>
    </location>
</feature>
<proteinExistence type="predicted"/>
<feature type="transmembrane region" description="Helical" evidence="6">
    <location>
        <begin position="577"/>
        <end position="598"/>
    </location>
</feature>
<feature type="transmembrane region" description="Helical" evidence="6">
    <location>
        <begin position="374"/>
        <end position="396"/>
    </location>
</feature>
<feature type="transmembrane region" description="Helical" evidence="6">
    <location>
        <begin position="465"/>
        <end position="484"/>
    </location>
</feature>
<evidence type="ECO:0000256" key="2">
    <source>
        <dbReference type="ARBA" id="ARBA00022475"/>
    </source>
</evidence>
<dbReference type="Pfam" id="PF09678">
    <property type="entry name" value="Caa3_CtaG"/>
    <property type="match status" value="1"/>
</dbReference>
<evidence type="ECO:0000256" key="5">
    <source>
        <dbReference type="ARBA" id="ARBA00023136"/>
    </source>
</evidence>
<evidence type="ECO:0000256" key="4">
    <source>
        <dbReference type="ARBA" id="ARBA00022989"/>
    </source>
</evidence>
<evidence type="ECO:0000313" key="8">
    <source>
        <dbReference type="Proteomes" id="UP000386847"/>
    </source>
</evidence>
<keyword evidence="5 6" id="KW-0472">Membrane</keyword>
<keyword evidence="2" id="KW-1003">Cell membrane</keyword>
<dbReference type="EMBL" id="CP045725">
    <property type="protein sequence ID" value="QGF23614.1"/>
    <property type="molecule type" value="Genomic_DNA"/>
</dbReference>
<accession>A0A5Q2FDT6</accession>
<dbReference type="Proteomes" id="UP000386847">
    <property type="component" value="Chromosome"/>
</dbReference>
<feature type="transmembrane region" description="Helical" evidence="6">
    <location>
        <begin position="345"/>
        <end position="362"/>
    </location>
</feature>
<dbReference type="InterPro" id="IPR019108">
    <property type="entry name" value="Caa3_assmbl_CtaG-rel"/>
</dbReference>
<gene>
    <name evidence="7" type="ORF">Rai3103_07975</name>
</gene>
<keyword evidence="3 6" id="KW-0812">Transmembrane</keyword>
<protein>
    <submittedName>
        <fullName evidence="7">Cytochrome c oxidase assembly protein</fullName>
    </submittedName>
</protein>
<dbReference type="AlphaFoldDB" id="A0A5Q2FDT6"/>
<organism evidence="7 8">
    <name type="scientific">Raineyella fluvialis</name>
    <dbReference type="NCBI Taxonomy" id="2662261"/>
    <lineage>
        <taxon>Bacteria</taxon>
        <taxon>Bacillati</taxon>
        <taxon>Actinomycetota</taxon>
        <taxon>Actinomycetes</taxon>
        <taxon>Propionibacteriales</taxon>
        <taxon>Propionibacteriaceae</taxon>
        <taxon>Raineyella</taxon>
    </lineage>
</organism>
<feature type="transmembrane region" description="Helical" evidence="6">
    <location>
        <begin position="527"/>
        <end position="547"/>
    </location>
</feature>
<feature type="transmembrane region" description="Helical" evidence="6">
    <location>
        <begin position="75"/>
        <end position="93"/>
    </location>
</feature>
<reference evidence="7 8" key="1">
    <citation type="submission" date="2019-10" db="EMBL/GenBank/DDBJ databases">
        <title>Genomic analysis of Raineyella sp. CBA3103.</title>
        <authorList>
            <person name="Roh S.W."/>
        </authorList>
    </citation>
    <scope>NUCLEOTIDE SEQUENCE [LARGE SCALE GENOMIC DNA]</scope>
    <source>
        <strain evidence="7 8">CBA3103</strain>
    </source>
</reference>
<evidence type="ECO:0000256" key="6">
    <source>
        <dbReference type="SAM" id="Phobius"/>
    </source>
</evidence>
<keyword evidence="8" id="KW-1185">Reference proteome</keyword>
<feature type="transmembrane region" description="Helical" evidence="6">
    <location>
        <begin position="408"/>
        <end position="430"/>
    </location>
</feature>
<dbReference type="GO" id="GO:0005886">
    <property type="term" value="C:plasma membrane"/>
    <property type="evidence" value="ECO:0007669"/>
    <property type="project" value="UniProtKB-SubCell"/>
</dbReference>
<feature type="transmembrane region" description="Helical" evidence="6">
    <location>
        <begin position="140"/>
        <end position="163"/>
    </location>
</feature>
<feature type="transmembrane region" description="Helical" evidence="6">
    <location>
        <begin position="288"/>
        <end position="304"/>
    </location>
</feature>
<evidence type="ECO:0000256" key="1">
    <source>
        <dbReference type="ARBA" id="ARBA00004651"/>
    </source>
</evidence>
<feature type="transmembrane region" description="Helical" evidence="6">
    <location>
        <begin position="217"/>
        <end position="234"/>
    </location>
</feature>
<evidence type="ECO:0000256" key="3">
    <source>
        <dbReference type="ARBA" id="ARBA00022692"/>
    </source>
</evidence>
<sequence length="646" mass="71239">MMRHLAGQPPLPARPETDPFTGYVSGLGDLAARLAALATLGGAMAIIGFTPVAGTYRLTPVGDRLRRWVGRAAQLWFWAALIQTAASAAYVNGVPLGYALTPGSWWDFITSTTAALAWFVSMLVALCIVIVAYTSRSYAAYLLVFLAGTLATTFVTATGNVSVGQNHDWATDSAIWLSLAWAPLGAAAVAVLLRANDLTAPDSPTTAVNRLRRYQKAVPLLLLITVAGHGVVAWQQLAGHPITASAYGFATIGLFATLALLAVSWLWRWLSGEADPARTTPGRAARSALRDVLIAIAYVTLRAAENHLPPPRFLIPQSIQVNYLGYQVDLPSTAARIAALGRPNLLWIGLAVAALGTYFWGVHRVRARGGHWPVVRSLFWALGWVLVLYLATAGLWEYSTVQYSWHMLVHMTVNMLVPVLCLLGGPVSLVQAAGHPRPKGQLLGPREVSIALHDYRPLRRALNPLVVWVLYASSLFLVYLTPLFPWLMRYHWAHQLMLLWFMVTGYLFFDMVAGVDKWTNLPHMGRLALVIGVMPFHALFAVFILQASQLIGETFYRTIAVPWIPDLMTDQVVAGQITWIVGEVPLLIVILALSIQWFQADTRDAKRLDRAQDTGLDDSFDAYNEMLAQLAQRDQERRLDERKLRR</sequence>
<feature type="transmembrane region" description="Helical" evidence="6">
    <location>
        <begin position="113"/>
        <end position="133"/>
    </location>
</feature>
<feature type="transmembrane region" description="Helical" evidence="6">
    <location>
        <begin position="175"/>
        <end position="196"/>
    </location>
</feature>
<feature type="transmembrane region" description="Helical" evidence="6">
    <location>
        <begin position="496"/>
        <end position="515"/>
    </location>
</feature>
<dbReference type="KEGG" id="rain:Rai3103_07975"/>
<name>A0A5Q2FDT6_9ACTN</name>
<evidence type="ECO:0000313" key="7">
    <source>
        <dbReference type="EMBL" id="QGF23614.1"/>
    </source>
</evidence>
<keyword evidence="4 6" id="KW-1133">Transmembrane helix</keyword>
<feature type="transmembrane region" description="Helical" evidence="6">
    <location>
        <begin position="30"/>
        <end position="54"/>
    </location>
</feature>
<comment type="subcellular location">
    <subcellularLocation>
        <location evidence="1">Cell membrane</location>
        <topology evidence="1">Multi-pass membrane protein</topology>
    </subcellularLocation>
</comment>